<sequence>MPRPSRVGSDFSWIQFPEDMKAYMYHDIVRFITVVKDALYSSKICLRCDLESTDWVGILMGDVVYVHSMLFSVETYLNESIGWERSALTQFHFVKTLGLLLERVVVPGDPLASRTKPS</sequence>
<dbReference type="EMBL" id="JAGPYM010000001">
    <property type="protein sequence ID" value="KAH6899741.1"/>
    <property type="molecule type" value="Genomic_DNA"/>
</dbReference>
<dbReference type="Proteomes" id="UP000777438">
    <property type="component" value="Unassembled WGS sequence"/>
</dbReference>
<comment type="caution">
    <text evidence="1">The sequence shown here is derived from an EMBL/GenBank/DDBJ whole genome shotgun (WGS) entry which is preliminary data.</text>
</comment>
<gene>
    <name evidence="1" type="ORF">B0T10DRAFT_4198</name>
</gene>
<dbReference type="AlphaFoldDB" id="A0A9P8WHT7"/>
<accession>A0A9P8WHT7</accession>
<dbReference type="OrthoDB" id="4158087at2759"/>
<evidence type="ECO:0000313" key="1">
    <source>
        <dbReference type="EMBL" id="KAH6899741.1"/>
    </source>
</evidence>
<organism evidence="1 2">
    <name type="scientific">Thelonectria olida</name>
    <dbReference type="NCBI Taxonomy" id="1576542"/>
    <lineage>
        <taxon>Eukaryota</taxon>
        <taxon>Fungi</taxon>
        <taxon>Dikarya</taxon>
        <taxon>Ascomycota</taxon>
        <taxon>Pezizomycotina</taxon>
        <taxon>Sordariomycetes</taxon>
        <taxon>Hypocreomycetidae</taxon>
        <taxon>Hypocreales</taxon>
        <taxon>Nectriaceae</taxon>
        <taxon>Thelonectria</taxon>
    </lineage>
</organism>
<protein>
    <submittedName>
        <fullName evidence="1">Uncharacterized protein</fullName>
    </submittedName>
</protein>
<name>A0A9P8WHT7_9HYPO</name>
<reference evidence="1 2" key="1">
    <citation type="journal article" date="2021" name="Nat. Commun.">
        <title>Genetic determinants of endophytism in the Arabidopsis root mycobiome.</title>
        <authorList>
            <person name="Mesny F."/>
            <person name="Miyauchi S."/>
            <person name="Thiergart T."/>
            <person name="Pickel B."/>
            <person name="Atanasova L."/>
            <person name="Karlsson M."/>
            <person name="Huettel B."/>
            <person name="Barry K.W."/>
            <person name="Haridas S."/>
            <person name="Chen C."/>
            <person name="Bauer D."/>
            <person name="Andreopoulos W."/>
            <person name="Pangilinan J."/>
            <person name="LaButti K."/>
            <person name="Riley R."/>
            <person name="Lipzen A."/>
            <person name="Clum A."/>
            <person name="Drula E."/>
            <person name="Henrissat B."/>
            <person name="Kohler A."/>
            <person name="Grigoriev I.V."/>
            <person name="Martin F.M."/>
            <person name="Hacquard S."/>
        </authorList>
    </citation>
    <scope>NUCLEOTIDE SEQUENCE [LARGE SCALE GENOMIC DNA]</scope>
    <source>
        <strain evidence="1 2">MPI-CAGE-CH-0241</strain>
    </source>
</reference>
<keyword evidence="2" id="KW-1185">Reference proteome</keyword>
<evidence type="ECO:0000313" key="2">
    <source>
        <dbReference type="Proteomes" id="UP000777438"/>
    </source>
</evidence>
<proteinExistence type="predicted"/>